<proteinExistence type="predicted"/>
<feature type="domain" description="Glycosyl hydrolase family 95 N-terminal" evidence="1">
    <location>
        <begin position="10"/>
        <end position="260"/>
    </location>
</feature>
<dbReference type="PIRSF" id="PIRSF007663">
    <property type="entry name" value="UCP007663"/>
    <property type="match status" value="1"/>
</dbReference>
<dbReference type="EMBL" id="JBBXJM010000004">
    <property type="protein sequence ID" value="KAL1408663.1"/>
    <property type="molecule type" value="Genomic_DNA"/>
</dbReference>
<evidence type="ECO:0008006" key="6">
    <source>
        <dbReference type="Google" id="ProtNLM"/>
    </source>
</evidence>
<evidence type="ECO:0000313" key="5">
    <source>
        <dbReference type="Proteomes" id="UP001565368"/>
    </source>
</evidence>
<evidence type="ECO:0000259" key="2">
    <source>
        <dbReference type="Pfam" id="PF21307"/>
    </source>
</evidence>
<dbReference type="Pfam" id="PF21307">
    <property type="entry name" value="Glyco_hydro_95_C"/>
    <property type="match status" value="1"/>
</dbReference>
<organism evidence="4 5">
    <name type="scientific">Vanrija albida</name>
    <dbReference type="NCBI Taxonomy" id="181172"/>
    <lineage>
        <taxon>Eukaryota</taxon>
        <taxon>Fungi</taxon>
        <taxon>Dikarya</taxon>
        <taxon>Basidiomycota</taxon>
        <taxon>Agaricomycotina</taxon>
        <taxon>Tremellomycetes</taxon>
        <taxon>Trichosporonales</taxon>
        <taxon>Trichosporonaceae</taxon>
        <taxon>Vanrija</taxon>
    </lineage>
</organism>
<dbReference type="InterPro" id="IPR054363">
    <property type="entry name" value="GH95_cat"/>
</dbReference>
<gene>
    <name evidence="4" type="ORF">Q8F55_005476</name>
</gene>
<dbReference type="InterPro" id="IPR049053">
    <property type="entry name" value="AFCA-like_C"/>
</dbReference>
<dbReference type="PANTHER" id="PTHR31084:SF0">
    <property type="entry name" value="ALPHA-L-FUCOSIDASE 2"/>
    <property type="match status" value="1"/>
</dbReference>
<reference evidence="4 5" key="1">
    <citation type="submission" date="2023-08" db="EMBL/GenBank/DDBJ databases">
        <title>Annotated Genome Sequence of Vanrija albida AlHP1.</title>
        <authorList>
            <person name="Herzog R."/>
        </authorList>
    </citation>
    <scope>NUCLEOTIDE SEQUENCE [LARGE SCALE GENOMIC DNA]</scope>
    <source>
        <strain evidence="4 5">AlHP1</strain>
    </source>
</reference>
<dbReference type="InterPro" id="IPR027414">
    <property type="entry name" value="GH95_N_dom"/>
</dbReference>
<evidence type="ECO:0000259" key="1">
    <source>
        <dbReference type="Pfam" id="PF14498"/>
    </source>
</evidence>
<dbReference type="SUPFAM" id="SSF48208">
    <property type="entry name" value="Six-hairpin glycosidases"/>
    <property type="match status" value="1"/>
</dbReference>
<dbReference type="Pfam" id="PF14498">
    <property type="entry name" value="Glyco_hyd_65N_2"/>
    <property type="match status" value="1"/>
</dbReference>
<name>A0ABR3Q2S0_9TREE</name>
<dbReference type="Pfam" id="PF22124">
    <property type="entry name" value="Glyco_hydro_95_cat"/>
    <property type="match status" value="1"/>
</dbReference>
<evidence type="ECO:0000259" key="3">
    <source>
        <dbReference type="Pfam" id="PF22124"/>
    </source>
</evidence>
<dbReference type="InterPro" id="IPR016518">
    <property type="entry name" value="Alpha-L-fucosidase"/>
</dbReference>
<feature type="domain" description="Alpha fucosidase A-like C-terminal" evidence="2">
    <location>
        <begin position="687"/>
        <end position="739"/>
    </location>
</feature>
<keyword evidence="5" id="KW-1185">Reference proteome</keyword>
<dbReference type="RefSeq" id="XP_069208607.1">
    <property type="nucleotide sequence ID" value="XM_069353965.1"/>
</dbReference>
<dbReference type="InterPro" id="IPR012341">
    <property type="entry name" value="6hp_glycosidase-like_sf"/>
</dbReference>
<accession>A0ABR3Q2S0</accession>
<dbReference type="Proteomes" id="UP001565368">
    <property type="component" value="Unassembled WGS sequence"/>
</dbReference>
<comment type="caution">
    <text evidence="4">The sequence shown here is derived from an EMBL/GenBank/DDBJ whole genome shotgun (WGS) entry which is preliminary data.</text>
</comment>
<evidence type="ECO:0000313" key="4">
    <source>
        <dbReference type="EMBL" id="KAL1408663.1"/>
    </source>
</evidence>
<dbReference type="Gene3D" id="1.50.10.10">
    <property type="match status" value="1"/>
</dbReference>
<dbReference type="PANTHER" id="PTHR31084">
    <property type="entry name" value="ALPHA-L-FUCOSIDASE 2"/>
    <property type="match status" value="1"/>
</dbReference>
<feature type="domain" description="Glycosyl hydrolase family 95 catalytic" evidence="3">
    <location>
        <begin position="315"/>
        <end position="685"/>
    </location>
</feature>
<protein>
    <recommendedName>
        <fullName evidence="6">Glycosyl hydrolase family 95 N-terminal domain-containing protein</fullName>
    </recommendedName>
</protein>
<dbReference type="GeneID" id="95986519"/>
<sequence length="770" mass="82406">MPAPTPLPPLSYDSPASLWVEALPLGNGSLGAMVHSEPWDERVCLNESTLWSGSPLNERRADIPPEVAQASIAEARAAVLEGRYSDATRAVERVQGTYSQAFVPLGTLRLTVRLAGRGEKPEVKAYTRALDLEAGAVLSSYEVEGARVSWTTVASHPDNILLLRLEAETPLDVDAAFESPLKSVEVPAAEGRLVAGLRAPSDCPPPHEPTQSVVWSDAPGEAMRAAAVLGMAHDGVAAGPGSARGVKKLTLALAAQTTFVDAHTAPGSDVRPAAAAALARVDAALADIEGVVRRHEADYSRLYARSALVLPTAPLHAALYNYGRYLLIAGSRSGAAMNLQGLWNRAARPVWSSNYTININAQMNYWAAEAVGLGELAEPLFGLIEGLAVKGRETASRMYGTRGWVAHHNTDVWAYSSPVGMGHSSCQWAWWPMAGPWLCLALVERVRFGDVAFAARAWGPVRDAMAFVLDWVFEHDGVLTTAPSTSPENTFTVGSDPTRHAVTRSATMDISLATELGHALLEIAAAAGVTDPIVEETRAFVARLPRVAPGADGLLPEWAENHAQAEAPHRHMSHLVGVYPGNTLRDADQLAAAGRGLDEREDELATGWALAWKVALRARLRDVPAIDTTLRLITRPASMPTQDEDEDEGHAFTTRGGLYPNLFSTHPPFQVDGNLGYVAGVAECLLQSQWGVVSLLPALPSAWGSGRVTGLLARPGVRVDMEWEGRRLVKASLEAVAEGARGRHVVELGGLRREVELGKGVVVLRAEDFE</sequence>
<dbReference type="InterPro" id="IPR008928">
    <property type="entry name" value="6-hairpin_glycosidase_sf"/>
</dbReference>